<evidence type="ECO:0000256" key="1">
    <source>
        <dbReference type="SAM" id="SignalP"/>
    </source>
</evidence>
<evidence type="ECO:0000313" key="3">
    <source>
        <dbReference type="Proteomes" id="UP000694232"/>
    </source>
</evidence>
<accession>A0A975YN20</accession>
<dbReference type="KEGG" id="vos:KNV97_17585"/>
<evidence type="ECO:0000313" key="2">
    <source>
        <dbReference type="EMBL" id="QXO17194.1"/>
    </source>
</evidence>
<name>A0A975YN20_9VIBR</name>
<reference evidence="2" key="1">
    <citation type="submission" date="2021-06" db="EMBL/GenBank/DDBJ databases">
        <title>Vibrio nov. sp., novel gut bacterium isolated from Yellow Sea oyster.</title>
        <authorList>
            <person name="Muhammad N."/>
            <person name="Nguyen T.H."/>
            <person name="Lee Y.-J."/>
            <person name="Ko J."/>
            <person name="Kim S.-G."/>
        </authorList>
    </citation>
    <scope>NUCLEOTIDE SEQUENCE</scope>
    <source>
        <strain evidence="2">OG9-811</strain>
    </source>
</reference>
<feature type="signal peptide" evidence="1">
    <location>
        <begin position="1"/>
        <end position="22"/>
    </location>
</feature>
<evidence type="ECO:0008006" key="4">
    <source>
        <dbReference type="Google" id="ProtNLM"/>
    </source>
</evidence>
<keyword evidence="1" id="KW-0732">Signal</keyword>
<dbReference type="RefSeq" id="WP_218562449.1">
    <property type="nucleotide sequence ID" value="NZ_CP076643.1"/>
</dbReference>
<feature type="chain" id="PRO_5037202698" description="HEAT repeat domain-containing protein" evidence="1">
    <location>
        <begin position="23"/>
        <end position="332"/>
    </location>
</feature>
<gene>
    <name evidence="2" type="ORF">KNV97_17585</name>
</gene>
<sequence length="332" mass="37952">MQQGMLCTLLLTFSLSMMPARAVEISPQQREQLLQDSQLQQKVAELVEMAVKDDVDALNFALQRLALPQQEAVRYLLLQHLDQSQLVLTPYMVNFIESQRQAVPVYQTMEKGEGYEFSVPAFDYQSIANRLIKQWNQDQRVLDLVFKAERYELNLQQWLSGHEHLVQAREALLIRELGNLSPPAVKALTEQLTQAPVTSWLPTSSLMVRLAQVSEDPQVYKLLWLMRADFYIEQELDRLARLARQGDEFAIGQLMVAEGNPRLKSQALQDLARLNPMSDEVKAFLVSRLGRADDAPIVAQALAEQGYQSWLNDLLVNNREVKRHAILQVLSQ</sequence>
<keyword evidence="3" id="KW-1185">Reference proteome</keyword>
<dbReference type="EMBL" id="CP076643">
    <property type="protein sequence ID" value="QXO17194.1"/>
    <property type="molecule type" value="Genomic_DNA"/>
</dbReference>
<organism evidence="2 3">
    <name type="scientific">Vibrio ostreae</name>
    <dbReference type="NCBI Taxonomy" id="2841925"/>
    <lineage>
        <taxon>Bacteria</taxon>
        <taxon>Pseudomonadati</taxon>
        <taxon>Pseudomonadota</taxon>
        <taxon>Gammaproteobacteria</taxon>
        <taxon>Vibrionales</taxon>
        <taxon>Vibrionaceae</taxon>
        <taxon>Vibrio</taxon>
    </lineage>
</organism>
<dbReference type="Proteomes" id="UP000694232">
    <property type="component" value="Chromosome 1"/>
</dbReference>
<proteinExistence type="predicted"/>
<protein>
    <recommendedName>
        <fullName evidence="4">HEAT repeat domain-containing protein</fullName>
    </recommendedName>
</protein>
<dbReference type="AlphaFoldDB" id="A0A975YN20"/>